<gene>
    <name evidence="1" type="ORF">MED297_19317</name>
</gene>
<protein>
    <submittedName>
        <fullName evidence="1">Uncharacterized protein</fullName>
    </submittedName>
</protein>
<reference evidence="1 2" key="1">
    <citation type="submission" date="2006-02" db="EMBL/GenBank/DDBJ databases">
        <authorList>
            <person name="Pinhassi J."/>
            <person name="Pedros-Alio C."/>
            <person name="Ferriera S."/>
            <person name="Johnson J."/>
            <person name="Kravitz S."/>
            <person name="Halpern A."/>
            <person name="Remington K."/>
            <person name="Beeson K."/>
            <person name="Tran B."/>
            <person name="Rogers Y.-H."/>
            <person name="Friedman R."/>
            <person name="Venter J.C."/>
        </authorList>
    </citation>
    <scope>NUCLEOTIDE SEQUENCE [LARGE SCALE GENOMIC DNA]</scope>
    <source>
        <strain evidence="1 2">MED297</strain>
    </source>
</reference>
<sequence length="328" mass="38747">MVTRDATETELKNAINQFKRRVYFFFIFNHFGGSSYGRIEKQLTGHHYESSEDFWEHYPRCLYRLNKGQPLTNETFLGELHKKIPETKFLSNHILWHVLTNPLMNETEVIDCMKSLPLKYSNKLFSATGEKWKRKELRYISQINHFAELGDYDALACILLLIREAELNKKAHAYVRLKWAVRDVFSILSTKKGFQFFGNELFELCDALFLKPNNPLPNNFTTIFDRNLRIYQYSKGPFSIDIECSVNTALLYHAEIHGFVSRSSKAQHHWLMAAIENSNRAKLEEELKQLDFDYKYNNNTNSLPDNLKQVMINFTEDKRKDRFRSPLF</sequence>
<evidence type="ECO:0000313" key="1">
    <source>
        <dbReference type="EMBL" id="EAR11069.1"/>
    </source>
</evidence>
<dbReference type="EMBL" id="AAOE01000001">
    <property type="protein sequence ID" value="EAR11069.1"/>
    <property type="molecule type" value="Genomic_DNA"/>
</dbReference>
<dbReference type="Proteomes" id="UP000005953">
    <property type="component" value="Unassembled WGS sequence"/>
</dbReference>
<accession>A4B8W8</accession>
<dbReference type="AlphaFoldDB" id="A4B8W8"/>
<dbReference type="HOGENOM" id="CLU_846977_0_0_6"/>
<organism evidence="1 2">
    <name type="scientific">Reinekea blandensis MED297</name>
    <dbReference type="NCBI Taxonomy" id="314283"/>
    <lineage>
        <taxon>Bacteria</taxon>
        <taxon>Pseudomonadati</taxon>
        <taxon>Pseudomonadota</taxon>
        <taxon>Gammaproteobacteria</taxon>
        <taxon>Oceanospirillales</taxon>
        <taxon>Saccharospirillaceae</taxon>
        <taxon>Reinekea</taxon>
    </lineage>
</organism>
<name>A4B8W8_9GAMM</name>
<proteinExistence type="predicted"/>
<dbReference type="RefSeq" id="WP_008044465.1">
    <property type="nucleotide sequence ID" value="NZ_CH724151.1"/>
</dbReference>
<evidence type="ECO:0000313" key="2">
    <source>
        <dbReference type="Proteomes" id="UP000005953"/>
    </source>
</evidence>
<keyword evidence="2" id="KW-1185">Reference proteome</keyword>
<comment type="caution">
    <text evidence="1">The sequence shown here is derived from an EMBL/GenBank/DDBJ whole genome shotgun (WGS) entry which is preliminary data.</text>
</comment>